<evidence type="ECO:0000256" key="4">
    <source>
        <dbReference type="ARBA" id="ARBA00022989"/>
    </source>
</evidence>
<dbReference type="PANTHER" id="PTHR36115">
    <property type="entry name" value="PROLINE-RICH ANTIGEN HOMOLOG-RELATED"/>
    <property type="match status" value="1"/>
</dbReference>
<organism evidence="8 9">
    <name type="scientific">Desulfotomaculum nigrificans (strain DSM 14880 / VKM B-2319 / CO-1-SRB)</name>
    <name type="common">Desulfotomaculum carboxydivorans</name>
    <dbReference type="NCBI Taxonomy" id="868595"/>
    <lineage>
        <taxon>Bacteria</taxon>
        <taxon>Bacillati</taxon>
        <taxon>Bacillota</taxon>
        <taxon>Clostridia</taxon>
        <taxon>Eubacteriales</taxon>
        <taxon>Desulfotomaculaceae</taxon>
        <taxon>Desulfotomaculum</taxon>
    </lineage>
</organism>
<dbReference type="InterPro" id="IPR051791">
    <property type="entry name" value="Pra-immunoreactive"/>
</dbReference>
<dbReference type="Pfam" id="PF06271">
    <property type="entry name" value="RDD"/>
    <property type="match status" value="1"/>
</dbReference>
<keyword evidence="2" id="KW-1003">Cell membrane</keyword>
<evidence type="ECO:0000259" key="7">
    <source>
        <dbReference type="Pfam" id="PF06271"/>
    </source>
</evidence>
<evidence type="ECO:0000256" key="5">
    <source>
        <dbReference type="ARBA" id="ARBA00023136"/>
    </source>
</evidence>
<proteinExistence type="predicted"/>
<protein>
    <submittedName>
        <fullName evidence="8">RDD domain containing protein</fullName>
    </submittedName>
</protein>
<reference evidence="8" key="1">
    <citation type="submission" date="2011-05" db="EMBL/GenBank/DDBJ databases">
        <title>Complete sequence of Desulfotomaculum carboxydivorans CO-1-SRB.</title>
        <authorList>
            <consortium name="US DOE Joint Genome Institute"/>
            <person name="Lucas S."/>
            <person name="Han J."/>
            <person name="Lapidus A."/>
            <person name="Cheng J.-F."/>
            <person name="Goodwin L."/>
            <person name="Pitluck S."/>
            <person name="Peters L."/>
            <person name="Mikhailova N."/>
            <person name="Lu M."/>
            <person name="Han C."/>
            <person name="Tapia R."/>
            <person name="Land M."/>
            <person name="Hauser L."/>
            <person name="Kyrpides N."/>
            <person name="Ivanova N."/>
            <person name="Pagani I."/>
            <person name="Stams A."/>
            <person name="Plugge C."/>
            <person name="Muyzer G."/>
            <person name="Kuever J."/>
            <person name="Parshina S."/>
            <person name="Ivanova A."/>
            <person name="Nazina T."/>
            <person name="Woyke T."/>
        </authorList>
    </citation>
    <scope>NUCLEOTIDE SEQUENCE [LARGE SCALE GENOMIC DNA]</scope>
    <source>
        <strain evidence="8">CO-1-SRB</strain>
    </source>
</reference>
<dbReference type="Proteomes" id="UP000009226">
    <property type="component" value="Chromosome"/>
</dbReference>
<evidence type="ECO:0000256" key="2">
    <source>
        <dbReference type="ARBA" id="ARBA00022475"/>
    </source>
</evidence>
<feature type="domain" description="RDD" evidence="7">
    <location>
        <begin position="7"/>
        <end position="122"/>
    </location>
</feature>
<feature type="transmembrane region" description="Helical" evidence="6">
    <location>
        <begin position="12"/>
        <end position="31"/>
    </location>
</feature>
<dbReference type="InterPro" id="IPR010432">
    <property type="entry name" value="RDD"/>
</dbReference>
<feature type="transmembrane region" description="Helical" evidence="6">
    <location>
        <begin position="43"/>
        <end position="61"/>
    </location>
</feature>
<keyword evidence="5 6" id="KW-0472">Membrane</keyword>
<dbReference type="GO" id="GO:0005886">
    <property type="term" value="C:plasma membrane"/>
    <property type="evidence" value="ECO:0007669"/>
    <property type="project" value="UniProtKB-SubCell"/>
</dbReference>
<dbReference type="RefSeq" id="WP_013810748.1">
    <property type="nucleotide sequence ID" value="NC_015565.1"/>
</dbReference>
<evidence type="ECO:0000256" key="1">
    <source>
        <dbReference type="ARBA" id="ARBA00004651"/>
    </source>
</evidence>
<keyword evidence="9" id="KW-1185">Reference proteome</keyword>
<evidence type="ECO:0000313" key="9">
    <source>
        <dbReference type="Proteomes" id="UP000009226"/>
    </source>
</evidence>
<dbReference type="PANTHER" id="PTHR36115:SF6">
    <property type="entry name" value="PROLINE-RICH ANTIGEN HOMOLOG"/>
    <property type="match status" value="1"/>
</dbReference>
<gene>
    <name evidence="8" type="ordered locus">Desca_2468</name>
</gene>
<keyword evidence="3 6" id="KW-0812">Transmembrane</keyword>
<dbReference type="AlphaFoldDB" id="F6B4B8"/>
<feature type="transmembrane region" description="Helical" evidence="6">
    <location>
        <begin position="105"/>
        <end position="124"/>
    </location>
</feature>
<keyword evidence="4 6" id="KW-1133">Transmembrane helix</keyword>
<sequence>MSDLKFATPFERLIARIIDKVVITLPVYLWFGGGNNRQYVEAIGGGVLLVCAVLLNCLWDGQTVGKRVMKIRITSATGNKLTVLHYLCREFILTLYPVYLLTHPVVRTLWMFWMLSTILLVMVYGRGIHDFGVKTIVVKAVSTDQAQIPATRNLS</sequence>
<name>F6B4B8_DESCC</name>
<dbReference type="eggNOG" id="ENOG5030IUI">
    <property type="taxonomic scope" value="Bacteria"/>
</dbReference>
<dbReference type="EMBL" id="CP002736">
    <property type="protein sequence ID" value="AEF95295.1"/>
    <property type="molecule type" value="Genomic_DNA"/>
</dbReference>
<evidence type="ECO:0000313" key="8">
    <source>
        <dbReference type="EMBL" id="AEF95295.1"/>
    </source>
</evidence>
<evidence type="ECO:0000256" key="3">
    <source>
        <dbReference type="ARBA" id="ARBA00022692"/>
    </source>
</evidence>
<dbReference type="STRING" id="868595.Desca_2468"/>
<dbReference type="HOGENOM" id="CLU_1641065_0_0_9"/>
<comment type="subcellular location">
    <subcellularLocation>
        <location evidence="1">Cell membrane</location>
        <topology evidence="1">Multi-pass membrane protein</topology>
    </subcellularLocation>
</comment>
<evidence type="ECO:0000256" key="6">
    <source>
        <dbReference type="SAM" id="Phobius"/>
    </source>
</evidence>
<accession>F6B4B8</accession>
<dbReference type="KEGG" id="dca:Desca_2468"/>